<keyword evidence="1" id="KW-1133">Transmembrane helix</keyword>
<evidence type="ECO:0000313" key="2">
    <source>
        <dbReference type="EMBL" id="OGM69659.1"/>
    </source>
</evidence>
<protein>
    <submittedName>
        <fullName evidence="2">Uncharacterized protein</fullName>
    </submittedName>
</protein>
<dbReference type="AlphaFoldDB" id="A0A1F8C1F9"/>
<comment type="caution">
    <text evidence="2">The sequence shown here is derived from an EMBL/GenBank/DDBJ whole genome shotgun (WGS) entry which is preliminary data.</text>
</comment>
<dbReference type="Proteomes" id="UP000178429">
    <property type="component" value="Unassembled WGS sequence"/>
</dbReference>
<evidence type="ECO:0000256" key="1">
    <source>
        <dbReference type="SAM" id="Phobius"/>
    </source>
</evidence>
<feature type="transmembrane region" description="Helical" evidence="1">
    <location>
        <begin position="6"/>
        <end position="23"/>
    </location>
</feature>
<dbReference type="STRING" id="1802525.A2975_00930"/>
<name>A0A1F8C1F9_9BACT</name>
<keyword evidence="1" id="KW-0472">Membrane</keyword>
<reference evidence="2 3" key="1">
    <citation type="journal article" date="2016" name="Nat. Commun.">
        <title>Thousands of microbial genomes shed light on interconnected biogeochemical processes in an aquifer system.</title>
        <authorList>
            <person name="Anantharaman K."/>
            <person name="Brown C.T."/>
            <person name="Hug L.A."/>
            <person name="Sharon I."/>
            <person name="Castelle C.J."/>
            <person name="Probst A.J."/>
            <person name="Thomas B.C."/>
            <person name="Singh A."/>
            <person name="Wilkins M.J."/>
            <person name="Karaoz U."/>
            <person name="Brodie E.L."/>
            <person name="Williams K.H."/>
            <person name="Hubbard S.S."/>
            <person name="Banfield J.F."/>
        </authorList>
    </citation>
    <scope>NUCLEOTIDE SEQUENCE [LARGE SCALE GENOMIC DNA]</scope>
</reference>
<proteinExistence type="predicted"/>
<accession>A0A1F8C1F9</accession>
<evidence type="ECO:0000313" key="3">
    <source>
        <dbReference type="Proteomes" id="UP000178429"/>
    </source>
</evidence>
<keyword evidence="1" id="KW-0812">Transmembrane</keyword>
<organism evidence="2 3">
    <name type="scientific">Candidatus Woesebacteria bacterium RIFCSPLOWO2_01_FULL_44_14</name>
    <dbReference type="NCBI Taxonomy" id="1802525"/>
    <lineage>
        <taxon>Bacteria</taxon>
        <taxon>Candidatus Woeseibacteriota</taxon>
    </lineage>
</organism>
<gene>
    <name evidence="2" type="ORF">A2975_00930</name>
</gene>
<sequence>MKRNDIVIGIIILAVLAGVIYFVRRPKQKVEELPGPTTEEKIENSFNLEIPEDVDKAELKDMSGGNASGIVTRKFESGRFTLTVLADLPDLTSGVYSVKISNDKGAASVGQMRIAKGGYLLDYSSGVNYSSYNKVTISVGDKVVLEGSF</sequence>
<dbReference type="EMBL" id="MGHL01000010">
    <property type="protein sequence ID" value="OGM69659.1"/>
    <property type="molecule type" value="Genomic_DNA"/>
</dbReference>